<keyword evidence="2" id="KW-0964">Secreted</keyword>
<dbReference type="EMBL" id="HAED01015141">
    <property type="protein sequence ID" value="SBR01586.1"/>
    <property type="molecule type" value="Transcribed_RNA"/>
</dbReference>
<dbReference type="PROSITE" id="PS50871">
    <property type="entry name" value="C1Q"/>
    <property type="match status" value="1"/>
</dbReference>
<dbReference type="PANTHER" id="PTHR15427:SF48">
    <property type="entry name" value="COLLAGEN ALPHA-1(X) CHAIN"/>
    <property type="match status" value="1"/>
</dbReference>
<dbReference type="SMART" id="SM00110">
    <property type="entry name" value="C1Q"/>
    <property type="match status" value="1"/>
</dbReference>
<comment type="subcellular location">
    <subcellularLocation>
        <location evidence="1">Secreted</location>
        <location evidence="1">Extracellular space</location>
        <location evidence="1">Extracellular matrix</location>
    </subcellularLocation>
</comment>
<evidence type="ECO:0000256" key="1">
    <source>
        <dbReference type="ARBA" id="ARBA00004498"/>
    </source>
</evidence>
<evidence type="ECO:0000256" key="2">
    <source>
        <dbReference type="ARBA" id="ARBA00022525"/>
    </source>
</evidence>
<sequence>MVLMGNLAQLVPQVLLDLLVPGVYYFSYSIHVNGAHALVALYKNDHPVMFTYDEYNKGFVDQMSGSAVLLLDEHDTVYVQIPDDEANGVFAAENVHCSFSGFLIAST</sequence>
<organism evidence="5">
    <name type="scientific">Nothobranchius kuhntae</name>
    <name type="common">Beira killifish</name>
    <dbReference type="NCBI Taxonomy" id="321403"/>
    <lineage>
        <taxon>Eukaryota</taxon>
        <taxon>Metazoa</taxon>
        <taxon>Chordata</taxon>
        <taxon>Craniata</taxon>
        <taxon>Vertebrata</taxon>
        <taxon>Euteleostomi</taxon>
        <taxon>Actinopterygii</taxon>
        <taxon>Neopterygii</taxon>
        <taxon>Teleostei</taxon>
        <taxon>Neoteleostei</taxon>
        <taxon>Acanthomorphata</taxon>
        <taxon>Ovalentaria</taxon>
        <taxon>Atherinomorphae</taxon>
        <taxon>Cyprinodontiformes</taxon>
        <taxon>Nothobranchiidae</taxon>
        <taxon>Nothobranchius</taxon>
    </lineage>
</organism>
<keyword evidence="3" id="KW-0272">Extracellular matrix</keyword>
<gene>
    <name evidence="5" type="primary">COL10A1</name>
</gene>
<evidence type="ECO:0000259" key="4">
    <source>
        <dbReference type="PROSITE" id="PS50871"/>
    </source>
</evidence>
<keyword evidence="5" id="KW-0176">Collagen</keyword>
<reference evidence="5" key="2">
    <citation type="submission" date="2016-06" db="EMBL/GenBank/DDBJ databases">
        <title>The genome of a short-lived fish provides insights into sex chromosome evolution and the genetic control of aging.</title>
        <authorList>
            <person name="Reichwald K."/>
            <person name="Felder M."/>
            <person name="Petzold A."/>
            <person name="Koch P."/>
            <person name="Groth M."/>
            <person name="Platzer M."/>
        </authorList>
    </citation>
    <scope>NUCLEOTIDE SEQUENCE</scope>
    <source>
        <tissue evidence="5">Brain</tissue>
    </source>
</reference>
<dbReference type="Gene3D" id="2.60.120.40">
    <property type="match status" value="1"/>
</dbReference>
<protein>
    <submittedName>
        <fullName evidence="5">Collagen, type X, alpha 1</fullName>
    </submittedName>
</protein>
<proteinExistence type="predicted"/>
<dbReference type="InterPro" id="IPR050392">
    <property type="entry name" value="Collagen/C1q_domain"/>
</dbReference>
<accession>A0A1A8IW74</accession>
<evidence type="ECO:0000256" key="3">
    <source>
        <dbReference type="ARBA" id="ARBA00022530"/>
    </source>
</evidence>
<dbReference type="Pfam" id="PF00386">
    <property type="entry name" value="C1q"/>
    <property type="match status" value="1"/>
</dbReference>
<reference evidence="5" key="1">
    <citation type="submission" date="2016-05" db="EMBL/GenBank/DDBJ databases">
        <authorList>
            <person name="Lavstsen T."/>
            <person name="Jespersen J.S."/>
        </authorList>
    </citation>
    <scope>NUCLEOTIDE SEQUENCE</scope>
    <source>
        <tissue evidence="5">Brain</tissue>
    </source>
</reference>
<dbReference type="InterPro" id="IPR008983">
    <property type="entry name" value="Tumour_necrosis_fac-like_dom"/>
</dbReference>
<dbReference type="PANTHER" id="PTHR15427">
    <property type="entry name" value="EMILIN ELASTIN MICROFIBRIL INTERFACE-LOCATED PROTEIN ELASTIN MICROFIBRIL INTERFACER"/>
    <property type="match status" value="1"/>
</dbReference>
<feature type="domain" description="C1q" evidence="4">
    <location>
        <begin position="1"/>
        <end position="107"/>
    </location>
</feature>
<evidence type="ECO:0000313" key="5">
    <source>
        <dbReference type="EMBL" id="SBR01586.1"/>
    </source>
</evidence>
<dbReference type="SUPFAM" id="SSF49842">
    <property type="entry name" value="TNF-like"/>
    <property type="match status" value="1"/>
</dbReference>
<dbReference type="InterPro" id="IPR001073">
    <property type="entry name" value="C1q_dom"/>
</dbReference>
<dbReference type="AlphaFoldDB" id="A0A1A8IW74"/>
<dbReference type="PRINTS" id="PR00007">
    <property type="entry name" value="COMPLEMNTC1Q"/>
</dbReference>
<dbReference type="GO" id="GO:0005581">
    <property type="term" value="C:collagen trimer"/>
    <property type="evidence" value="ECO:0007669"/>
    <property type="project" value="UniProtKB-KW"/>
</dbReference>
<name>A0A1A8IW74_NOTKU</name>